<reference evidence="1 2" key="1">
    <citation type="submission" date="2012-12" db="EMBL/GenBank/DDBJ databases">
        <title>The Genome Sequence of Enterococcus faecium E2039.</title>
        <authorList>
            <consortium name="The Broad Institute Genome Sequencing Platform"/>
            <consortium name="The Broad Institute Genome Sequencing Center for Infectious Disease"/>
            <person name="Earl A.M."/>
            <person name="Gilmore M.S."/>
            <person name="van Schaik W."/>
            <person name="Lebreton F."/>
            <person name="Willems R.J."/>
            <person name="Walker B."/>
            <person name="Young S.K."/>
            <person name="Zeng Q."/>
            <person name="Gargeya S."/>
            <person name="Fitzgerald M."/>
            <person name="Haas B."/>
            <person name="Abouelleil A."/>
            <person name="Alvarado L."/>
            <person name="Arachchi H.M."/>
            <person name="Berlin A.M."/>
            <person name="Chapman S.B."/>
            <person name="Dewar J."/>
            <person name="Goldberg J."/>
            <person name="Griggs A."/>
            <person name="Gujja S."/>
            <person name="Hansen M."/>
            <person name="Howarth C."/>
            <person name="Imamovic A."/>
            <person name="Larimer J."/>
            <person name="McCowan C."/>
            <person name="Murphy C."/>
            <person name="Neiman D."/>
            <person name="Pearson M."/>
            <person name="Priest M."/>
            <person name="Roberts A."/>
            <person name="Saif S."/>
            <person name="Shea T."/>
            <person name="Sisk P."/>
            <person name="Sykes S."/>
            <person name="Wortman J."/>
            <person name="Nusbaum C."/>
            <person name="Birren B."/>
        </authorList>
    </citation>
    <scope>NUCLEOTIDE SEQUENCE [LARGE SCALE GENOMIC DNA]</scope>
    <source>
        <strain evidence="1 2">E2039</strain>
    </source>
</reference>
<name>A0A829A091_ENTFC</name>
<dbReference type="Proteomes" id="UP000010504">
    <property type="component" value="Unassembled WGS sequence"/>
</dbReference>
<sequence>MIKKKMSYSVCKTVQGLLDLLLDLFLDLLYIVFFK</sequence>
<proteinExistence type="predicted"/>
<dbReference type="AlphaFoldDB" id="A0A829A091"/>
<dbReference type="EMBL" id="AHXS01000032">
    <property type="protein sequence ID" value="ELB37789.1"/>
    <property type="molecule type" value="Genomic_DNA"/>
</dbReference>
<gene>
    <name evidence="1" type="ORF">OKA_05814</name>
</gene>
<organism evidence="1 2">
    <name type="scientific">Enterococcus faecium EnGen0026</name>
    <dbReference type="NCBI Taxonomy" id="1138917"/>
    <lineage>
        <taxon>Bacteria</taxon>
        <taxon>Bacillati</taxon>
        <taxon>Bacillota</taxon>
        <taxon>Bacilli</taxon>
        <taxon>Lactobacillales</taxon>
        <taxon>Enterococcaceae</taxon>
        <taxon>Enterococcus</taxon>
    </lineage>
</organism>
<evidence type="ECO:0000313" key="2">
    <source>
        <dbReference type="Proteomes" id="UP000010504"/>
    </source>
</evidence>
<evidence type="ECO:0000313" key="1">
    <source>
        <dbReference type="EMBL" id="ELB37789.1"/>
    </source>
</evidence>
<protein>
    <submittedName>
        <fullName evidence="1">Uncharacterized protein</fullName>
    </submittedName>
</protein>
<accession>A0A829A091</accession>
<comment type="caution">
    <text evidence="1">The sequence shown here is derived from an EMBL/GenBank/DDBJ whole genome shotgun (WGS) entry which is preliminary data.</text>
</comment>